<dbReference type="AlphaFoldDB" id="A0A0C6P7E2"/>
<dbReference type="EMBL" id="HE965806">
    <property type="protein sequence ID" value="CCJ55468.1"/>
    <property type="molecule type" value="Genomic_DNA"/>
</dbReference>
<accession>A0A0C6P7E2</accession>
<dbReference type="OrthoDB" id="662444at2"/>
<sequence>MRKSEVLRIWKAGIDLPRRMIYLPEAKAGAREQPITAALAEFLDAF</sequence>
<evidence type="ECO:0000313" key="2">
    <source>
        <dbReference type="Proteomes" id="UP000007564"/>
    </source>
</evidence>
<protein>
    <recommendedName>
        <fullName evidence="3">Phage-related integrase</fullName>
    </recommendedName>
</protein>
<dbReference type="HOGENOM" id="CLU_3180911_0_0_4"/>
<gene>
    <name evidence="1" type="ORF">BN112_3554</name>
</gene>
<name>A0A0C6P7E2_BORBO</name>
<proteinExistence type="predicted"/>
<dbReference type="KEGG" id="bbh:BN112_3554"/>
<reference evidence="1 2" key="1">
    <citation type="journal article" date="2012" name="BMC Genomics">
        <title>Comparative genomics of the classical Bordetella subspecies: the evolution and exchange of virulence-associated diversity amongst closely related pathogens.</title>
        <authorList>
            <person name="Park J."/>
            <person name="Zhang Y."/>
            <person name="Buboltz A.M."/>
            <person name="Zhang X."/>
            <person name="Schuster S.C."/>
            <person name="Ahuja U."/>
            <person name="Liu M."/>
            <person name="Miller J.F."/>
            <person name="Sebaihia M."/>
            <person name="Bentley S.D."/>
            <person name="Parkhill J."/>
            <person name="Harvill E.T."/>
        </authorList>
    </citation>
    <scope>NUCLEOTIDE SEQUENCE [LARGE SCALE GENOMIC DNA]</scope>
    <source>
        <strain evidence="1 2">253</strain>
    </source>
</reference>
<evidence type="ECO:0008006" key="3">
    <source>
        <dbReference type="Google" id="ProtNLM"/>
    </source>
</evidence>
<dbReference type="RefSeq" id="WP_015064797.1">
    <property type="nucleotide sequence ID" value="NC_019382.1"/>
</dbReference>
<evidence type="ECO:0000313" key="1">
    <source>
        <dbReference type="EMBL" id="CCJ55468.1"/>
    </source>
</evidence>
<organism evidence="1 2">
    <name type="scientific">Bordetella bronchiseptica 253</name>
    <dbReference type="NCBI Taxonomy" id="568707"/>
    <lineage>
        <taxon>Bacteria</taxon>
        <taxon>Pseudomonadati</taxon>
        <taxon>Pseudomonadota</taxon>
        <taxon>Betaproteobacteria</taxon>
        <taxon>Burkholderiales</taxon>
        <taxon>Alcaligenaceae</taxon>
        <taxon>Bordetella</taxon>
    </lineage>
</organism>
<dbReference type="Proteomes" id="UP000007564">
    <property type="component" value="Chromosome"/>
</dbReference>